<dbReference type="PANTHER" id="PTHR11361">
    <property type="entry name" value="DNA MISMATCH REPAIR PROTEIN MUTS FAMILY MEMBER"/>
    <property type="match status" value="1"/>
</dbReference>
<evidence type="ECO:0000313" key="10">
    <source>
        <dbReference type="Proteomes" id="UP000183365"/>
    </source>
</evidence>
<evidence type="ECO:0000256" key="6">
    <source>
        <dbReference type="RuleBase" id="RU003756"/>
    </source>
</evidence>
<dbReference type="InterPro" id="IPR007695">
    <property type="entry name" value="DNA_mismatch_repair_MutS-lik_N"/>
</dbReference>
<evidence type="ECO:0000256" key="3">
    <source>
        <dbReference type="ARBA" id="ARBA00022763"/>
    </source>
</evidence>
<keyword evidence="5 6" id="KW-0238">DNA-binding</keyword>
<keyword evidence="2 6" id="KW-0547">Nucleotide-binding</keyword>
<dbReference type="PROSITE" id="PS00486">
    <property type="entry name" value="DNA_MISMATCH_REPAIR_2"/>
    <property type="match status" value="1"/>
</dbReference>
<evidence type="ECO:0000256" key="2">
    <source>
        <dbReference type="ARBA" id="ARBA00022741"/>
    </source>
</evidence>
<dbReference type="GO" id="GO:0016887">
    <property type="term" value="F:ATP hydrolysis activity"/>
    <property type="evidence" value="ECO:0007669"/>
    <property type="project" value="EnsemblFungi"/>
</dbReference>
<sequence>MAFFSKKKDPIVPLSTKPESEQSISSTNTTIVSSEKDDMEDEEQVVSRKNMKRKLVVEDDEVSIQKPKKPTLTNTTEMIIPEKYDFLKSYQEGQRKVHIPKESFEKFTEFEKQYWEIKRDLMDVVLFFKKGKFYEVYENDAILANRLFDWKIAGQSNATSLVNSSANSKGRAGMLMGGIPEMSLDYWINQFVSNGYKVGKVEQMESLLLKNINKKSTKKVVQRELECIFTKASMDNIDDSLDNYILAISNVDGMRFSCHLVDLTVHKFFHQEINDCKELETFLLRSNPKELILYEGEVFDERISRILKFYAKQAQWSYMDIPSIGDSKNLLLKYLEYLRIEIPLNVEFVPFFTNDDVNITHMKLESDTLRNLELLRPTIQTKTKGASLFSLINYTLTGMGERLLKKWLLKPLYKPEDIRMRQDAVEYLLDESSNDCLGMIHDCLKKIPDLERLFGRLLVKKNLPFNVFHENVVMKFESIKQLIMLLRASIEDTHGGNSLFQVIRNIDIDELDTTLKEWTINYKYTRLPTETPPFKLELDEGIDEEYDGLNEEISNLETSLNDLLRGYQERFNNKKICFRDQGKEILTLECPIEIVKKIPKDWQQTSATKYVKRYYPPELLRMANKMLELKELLKETQKKIIKTLYQKFLEHEKLWRSIIESVSMIDCLYSLSVSSKNLGLPSCKPEIIMGEESFIDFEELRHPYTTATRKTFIPNDVSLNINNERKMTILTGSNSSGKSTVLRMASVAVIMGQLGMYVPCKRAKFTPFSQILTRLGSNDNLLQAKSTYLMEIEDVHELLDKVDKRTFVIIDELGRGGSSKDGFALCEGVIYELLTKARCLGYIATHYNGLYKSFDLNNVNFKKMDYVLDDNGNMVFLYKCVDGISESSMGLTVAKMCGINEDILKEGELMAKHMEHTSRLMKVKQYENMEDNGMISFPGLESDFLYLLNNKDLVTFGKDRGINEELNALRKLLSNIH</sequence>
<dbReference type="GO" id="GO:0032137">
    <property type="term" value="F:guanine/thymine mispair binding"/>
    <property type="evidence" value="ECO:0007669"/>
    <property type="project" value="EnsemblFungi"/>
</dbReference>
<protein>
    <recommendedName>
        <fullName evidence="8">DNA mismatch repair proteins mutS family domain-containing protein</fullName>
    </recommendedName>
</protein>
<dbReference type="OrthoDB" id="10252754at2759"/>
<keyword evidence="4" id="KW-0067">ATP-binding</keyword>
<dbReference type="GO" id="GO:0043111">
    <property type="term" value="P:replication fork arrest"/>
    <property type="evidence" value="ECO:0007669"/>
    <property type="project" value="EnsemblFungi"/>
</dbReference>
<dbReference type="InterPro" id="IPR000432">
    <property type="entry name" value="DNA_mismatch_repair_MutS_C"/>
</dbReference>
<evidence type="ECO:0000256" key="4">
    <source>
        <dbReference type="ARBA" id="ARBA00022840"/>
    </source>
</evidence>
<dbReference type="Pfam" id="PF05188">
    <property type="entry name" value="MutS_II"/>
    <property type="match status" value="1"/>
</dbReference>
<dbReference type="InterPro" id="IPR036187">
    <property type="entry name" value="DNA_mismatch_repair_MutS_sf"/>
</dbReference>
<feature type="domain" description="DNA mismatch repair proteins mutS family" evidence="8">
    <location>
        <begin position="806"/>
        <end position="822"/>
    </location>
</feature>
<dbReference type="GO" id="GO:0005524">
    <property type="term" value="F:ATP binding"/>
    <property type="evidence" value="ECO:0007669"/>
    <property type="project" value="UniProtKB-KW"/>
</dbReference>
<feature type="region of interest" description="Disordered" evidence="7">
    <location>
        <begin position="1"/>
        <end position="45"/>
    </location>
</feature>
<name>A0A1L0B2L4_9ASCO</name>
<dbReference type="Pfam" id="PF01624">
    <property type="entry name" value="MutS_I"/>
    <property type="match status" value="1"/>
</dbReference>
<dbReference type="Pfam" id="PF05192">
    <property type="entry name" value="MutS_III"/>
    <property type="match status" value="1"/>
</dbReference>
<dbReference type="InterPro" id="IPR017261">
    <property type="entry name" value="DNA_mismatch_repair_MutS/MSH"/>
</dbReference>
<dbReference type="Gene3D" id="3.30.420.110">
    <property type="entry name" value="MutS, connector domain"/>
    <property type="match status" value="1"/>
</dbReference>
<dbReference type="SUPFAM" id="SSF48334">
    <property type="entry name" value="DNA repair protein MutS, domain III"/>
    <property type="match status" value="1"/>
</dbReference>
<dbReference type="Pfam" id="PF05190">
    <property type="entry name" value="MutS_IV"/>
    <property type="match status" value="1"/>
</dbReference>
<dbReference type="VEuPathDB" id="FungiDB:HGUI_02260"/>
<evidence type="ECO:0000256" key="5">
    <source>
        <dbReference type="ARBA" id="ARBA00023125"/>
    </source>
</evidence>
<evidence type="ECO:0000259" key="8">
    <source>
        <dbReference type="PROSITE" id="PS00486"/>
    </source>
</evidence>
<reference evidence="10" key="1">
    <citation type="submission" date="2016-11" db="EMBL/GenBank/DDBJ databases">
        <authorList>
            <person name="Guldener U."/>
        </authorList>
    </citation>
    <scope>NUCLEOTIDE SEQUENCE [LARGE SCALE GENOMIC DNA]</scope>
</reference>
<evidence type="ECO:0000256" key="7">
    <source>
        <dbReference type="SAM" id="MobiDB-lite"/>
    </source>
</evidence>
<dbReference type="GO" id="GO:0032138">
    <property type="term" value="F:single base insertion or deletion binding"/>
    <property type="evidence" value="ECO:0007669"/>
    <property type="project" value="EnsemblFungi"/>
</dbReference>
<dbReference type="SUPFAM" id="SSF52540">
    <property type="entry name" value="P-loop containing nucleoside triphosphate hydrolases"/>
    <property type="match status" value="1"/>
</dbReference>
<dbReference type="InterPro" id="IPR045076">
    <property type="entry name" value="MutS"/>
</dbReference>
<dbReference type="AlphaFoldDB" id="A0A1L0B2L4"/>
<comment type="function">
    <text evidence="6">Component of the post-replicative DNA mismatch repair system (MMR).</text>
</comment>
<dbReference type="GO" id="GO:0000710">
    <property type="term" value="P:meiotic mismatch repair"/>
    <property type="evidence" value="ECO:0007669"/>
    <property type="project" value="EnsemblFungi"/>
</dbReference>
<dbReference type="GO" id="GO:0140664">
    <property type="term" value="F:ATP-dependent DNA damage sensor activity"/>
    <property type="evidence" value="ECO:0007669"/>
    <property type="project" value="InterPro"/>
</dbReference>
<dbReference type="SUPFAM" id="SSF55271">
    <property type="entry name" value="DNA repair protein MutS, domain I"/>
    <property type="match status" value="1"/>
</dbReference>
<comment type="similarity">
    <text evidence="1 6">Belongs to the DNA mismatch repair MutS family.</text>
</comment>
<dbReference type="GO" id="GO:0036297">
    <property type="term" value="P:interstrand cross-link repair"/>
    <property type="evidence" value="ECO:0007669"/>
    <property type="project" value="EnsemblFungi"/>
</dbReference>
<dbReference type="InterPro" id="IPR007860">
    <property type="entry name" value="DNA_mmatch_repair_MutS_con_dom"/>
</dbReference>
<dbReference type="SMART" id="SM00534">
    <property type="entry name" value="MUTSac"/>
    <property type="match status" value="1"/>
</dbReference>
<evidence type="ECO:0000313" key="9">
    <source>
        <dbReference type="EMBL" id="SGZ40060.1"/>
    </source>
</evidence>
<dbReference type="SMART" id="SM00533">
    <property type="entry name" value="MUTSd"/>
    <property type="match status" value="1"/>
</dbReference>
<dbReference type="EMBL" id="FQNF01000038">
    <property type="protein sequence ID" value="SGZ40060.1"/>
    <property type="molecule type" value="Genomic_DNA"/>
</dbReference>
<dbReference type="PANTHER" id="PTHR11361:SF148">
    <property type="entry name" value="DNA MISMATCH REPAIR PROTEIN MSH6"/>
    <property type="match status" value="1"/>
</dbReference>
<gene>
    <name evidence="9" type="ORF">HGUI_02260</name>
</gene>
<dbReference type="Pfam" id="PF00488">
    <property type="entry name" value="MutS_V"/>
    <property type="match status" value="1"/>
</dbReference>
<organism evidence="9 10">
    <name type="scientific">Hanseniaspora guilliermondii</name>
    <dbReference type="NCBI Taxonomy" id="56406"/>
    <lineage>
        <taxon>Eukaryota</taxon>
        <taxon>Fungi</taxon>
        <taxon>Dikarya</taxon>
        <taxon>Ascomycota</taxon>
        <taxon>Saccharomycotina</taxon>
        <taxon>Saccharomycetes</taxon>
        <taxon>Saccharomycodales</taxon>
        <taxon>Saccharomycodaceae</taxon>
        <taxon>Hanseniaspora</taxon>
    </lineage>
</organism>
<dbReference type="InterPro" id="IPR016151">
    <property type="entry name" value="DNA_mismatch_repair_MutS_N"/>
</dbReference>
<dbReference type="InterPro" id="IPR007861">
    <property type="entry name" value="DNA_mismatch_repair_MutS_clamp"/>
</dbReference>
<dbReference type="SUPFAM" id="SSF53150">
    <property type="entry name" value="DNA repair protein MutS, domain II"/>
    <property type="match status" value="1"/>
</dbReference>
<dbReference type="Gene3D" id="1.10.1420.10">
    <property type="match status" value="2"/>
</dbReference>
<dbReference type="GO" id="GO:0032301">
    <property type="term" value="C:MutSalpha complex"/>
    <property type="evidence" value="ECO:0007669"/>
    <property type="project" value="EnsemblFungi"/>
</dbReference>
<feature type="compositionally biased region" description="Basic and acidic residues" evidence="7">
    <location>
        <begin position="1"/>
        <end position="10"/>
    </location>
</feature>
<keyword evidence="10" id="KW-1185">Reference proteome</keyword>
<dbReference type="GO" id="GO:0000400">
    <property type="term" value="F:four-way junction DNA binding"/>
    <property type="evidence" value="ECO:0007669"/>
    <property type="project" value="EnsemblFungi"/>
</dbReference>
<keyword evidence="3 6" id="KW-0227">DNA damage</keyword>
<keyword evidence="6" id="KW-0234">DNA repair</keyword>
<dbReference type="PIRSF" id="PIRSF037677">
    <property type="entry name" value="DNA_mis_repair_Msh6"/>
    <property type="match status" value="1"/>
</dbReference>
<dbReference type="InterPro" id="IPR007696">
    <property type="entry name" value="DNA_mismatch_repair_MutS_core"/>
</dbReference>
<dbReference type="InterPro" id="IPR036678">
    <property type="entry name" value="MutS_con_dom_sf"/>
</dbReference>
<dbReference type="Proteomes" id="UP000183365">
    <property type="component" value="Unassembled WGS sequence"/>
</dbReference>
<dbReference type="Gene3D" id="3.40.1170.10">
    <property type="entry name" value="DNA repair protein MutS, domain I"/>
    <property type="match status" value="1"/>
</dbReference>
<evidence type="ECO:0000256" key="1">
    <source>
        <dbReference type="ARBA" id="ARBA00006271"/>
    </source>
</evidence>
<proteinExistence type="inferred from homology"/>
<dbReference type="InterPro" id="IPR027417">
    <property type="entry name" value="P-loop_NTPase"/>
</dbReference>
<feature type="compositionally biased region" description="Low complexity" evidence="7">
    <location>
        <begin position="23"/>
        <end position="33"/>
    </location>
</feature>
<accession>A0A1L0B2L4</accession>
<dbReference type="Gene3D" id="3.40.50.300">
    <property type="entry name" value="P-loop containing nucleotide triphosphate hydrolases"/>
    <property type="match status" value="1"/>
</dbReference>